<dbReference type="GeneID" id="25314616"/>
<name>A0A0F4Z054_RASE3</name>
<dbReference type="RefSeq" id="XP_013330337.1">
    <property type="nucleotide sequence ID" value="XM_013474883.1"/>
</dbReference>
<keyword evidence="3" id="KW-1185">Reference proteome</keyword>
<evidence type="ECO:0000256" key="1">
    <source>
        <dbReference type="SAM" id="MobiDB-lite"/>
    </source>
</evidence>
<dbReference type="Proteomes" id="UP000053958">
    <property type="component" value="Unassembled WGS sequence"/>
</dbReference>
<proteinExistence type="predicted"/>
<sequence>MSKRKGERDKEEAYKKESDQPYRAAEPAHRGAIWGRARDRGSPDDNMISSPVHNDMDVIILPPLLGPDRPGGERKTIGGRAPPQTNAAAVKSTDWFGHARPSPSLGIGQPCAAEQAQSG</sequence>
<dbReference type="AlphaFoldDB" id="A0A0F4Z054"/>
<feature type="region of interest" description="Disordered" evidence="1">
    <location>
        <begin position="1"/>
        <end position="119"/>
    </location>
</feature>
<protein>
    <submittedName>
        <fullName evidence="2">Uncharacterized protein</fullName>
    </submittedName>
</protein>
<dbReference type="EMBL" id="LASV01000088">
    <property type="protein sequence ID" value="KKA23725.1"/>
    <property type="molecule type" value="Genomic_DNA"/>
</dbReference>
<accession>A0A0F4Z054</accession>
<evidence type="ECO:0000313" key="2">
    <source>
        <dbReference type="EMBL" id="KKA23725.1"/>
    </source>
</evidence>
<feature type="compositionally biased region" description="Basic and acidic residues" evidence="1">
    <location>
        <begin position="1"/>
        <end position="20"/>
    </location>
</feature>
<organism evidence="2 3">
    <name type="scientific">Rasamsonia emersonii (strain ATCC 16479 / CBS 393.64 / IMI 116815)</name>
    <dbReference type="NCBI Taxonomy" id="1408163"/>
    <lineage>
        <taxon>Eukaryota</taxon>
        <taxon>Fungi</taxon>
        <taxon>Dikarya</taxon>
        <taxon>Ascomycota</taxon>
        <taxon>Pezizomycotina</taxon>
        <taxon>Eurotiomycetes</taxon>
        <taxon>Eurotiomycetidae</taxon>
        <taxon>Eurotiales</taxon>
        <taxon>Trichocomaceae</taxon>
        <taxon>Rasamsonia</taxon>
    </lineage>
</organism>
<evidence type="ECO:0000313" key="3">
    <source>
        <dbReference type="Proteomes" id="UP000053958"/>
    </source>
</evidence>
<comment type="caution">
    <text evidence="2">The sequence shown here is derived from an EMBL/GenBank/DDBJ whole genome shotgun (WGS) entry which is preliminary data.</text>
</comment>
<reference evidence="2 3" key="1">
    <citation type="submission" date="2015-04" db="EMBL/GenBank/DDBJ databases">
        <authorList>
            <person name="Heijne W.H."/>
            <person name="Fedorova N.D."/>
            <person name="Nierman W.C."/>
            <person name="Vollebregt A.W."/>
            <person name="Zhao Z."/>
            <person name="Wu L."/>
            <person name="Kumar M."/>
            <person name="Stam H."/>
            <person name="van den Berg M.A."/>
            <person name="Pel H.J."/>
        </authorList>
    </citation>
    <scope>NUCLEOTIDE SEQUENCE [LARGE SCALE GENOMIC DNA]</scope>
    <source>
        <strain evidence="2 3">CBS 393.64</strain>
    </source>
</reference>
<gene>
    <name evidence="2" type="ORF">T310_2265</name>
</gene>